<dbReference type="AlphaFoldDB" id="A0A372LZC4"/>
<dbReference type="RefSeq" id="WP_128558761.1">
    <property type="nucleotide sequence ID" value="NZ_QUAK01000194.1"/>
</dbReference>
<organism evidence="1 2">
    <name type="scientific">Streptomyces triticagri</name>
    <dbReference type="NCBI Taxonomy" id="2293568"/>
    <lineage>
        <taxon>Bacteria</taxon>
        <taxon>Bacillati</taxon>
        <taxon>Actinomycetota</taxon>
        <taxon>Actinomycetes</taxon>
        <taxon>Kitasatosporales</taxon>
        <taxon>Streptomycetaceae</taxon>
        <taxon>Streptomyces</taxon>
    </lineage>
</organism>
<proteinExistence type="predicted"/>
<comment type="caution">
    <text evidence="1">The sequence shown here is derived from an EMBL/GenBank/DDBJ whole genome shotgun (WGS) entry which is preliminary data.</text>
</comment>
<reference evidence="1 2" key="1">
    <citation type="submission" date="2018-08" db="EMBL/GenBank/DDBJ databases">
        <title>Isolation, diversity and antifungal activity of Actinobacteria from wheat.</title>
        <authorList>
            <person name="Han C."/>
        </authorList>
    </citation>
    <scope>NUCLEOTIDE SEQUENCE [LARGE SCALE GENOMIC DNA]</scope>
    <source>
        <strain evidence="1 2">NEAU-YY421</strain>
    </source>
</reference>
<dbReference type="InterPro" id="IPR013783">
    <property type="entry name" value="Ig-like_fold"/>
</dbReference>
<evidence type="ECO:0000313" key="1">
    <source>
        <dbReference type="EMBL" id="RFU83605.1"/>
    </source>
</evidence>
<dbReference type="OrthoDB" id="7056509at2"/>
<dbReference type="EMBL" id="QUAK01000194">
    <property type="protein sequence ID" value="RFU83605.1"/>
    <property type="molecule type" value="Genomic_DNA"/>
</dbReference>
<keyword evidence="2" id="KW-1185">Reference proteome</keyword>
<dbReference type="Proteomes" id="UP000263094">
    <property type="component" value="Unassembled WGS sequence"/>
</dbReference>
<protein>
    <recommendedName>
        <fullName evidence="3">PKD domain-containing protein</fullName>
    </recommendedName>
</protein>
<dbReference type="GO" id="GO:0005975">
    <property type="term" value="P:carbohydrate metabolic process"/>
    <property type="evidence" value="ECO:0007669"/>
    <property type="project" value="UniProtKB-ARBA"/>
</dbReference>
<evidence type="ECO:0000313" key="2">
    <source>
        <dbReference type="Proteomes" id="UP000263094"/>
    </source>
</evidence>
<gene>
    <name evidence="1" type="ORF">DY218_27240</name>
</gene>
<dbReference type="SUPFAM" id="SSF49299">
    <property type="entry name" value="PKD domain"/>
    <property type="match status" value="1"/>
</dbReference>
<evidence type="ECO:0008006" key="3">
    <source>
        <dbReference type="Google" id="ProtNLM"/>
    </source>
</evidence>
<dbReference type="Gene3D" id="2.60.40.10">
    <property type="entry name" value="Immunoglobulins"/>
    <property type="match status" value="1"/>
</dbReference>
<sequence length="167" mass="17288">MATTYTVTATSGEETDTVDVTVPAAAPVVDIVMDDTDTTGMTAKLTVVSNSGDGPVTVDWGDSTTVIDPVEVGATITHKYATAGTYTVKTTSKADTTAFDETDVSVPFNIDLEITAVQDDDNPALFHFTIIGADEPTTTVDFGDGSQAATVQTPAGTGTVDHTYARV</sequence>
<accession>A0A372LZC4</accession>
<name>A0A372LZC4_9ACTN</name>
<dbReference type="InterPro" id="IPR035986">
    <property type="entry name" value="PKD_dom_sf"/>
</dbReference>